<dbReference type="InterPro" id="IPR003175">
    <property type="entry name" value="CDI_dom"/>
</dbReference>
<evidence type="ECO:0000313" key="5">
    <source>
        <dbReference type="EMBL" id="OEL23495.1"/>
    </source>
</evidence>
<proteinExistence type="inferred from homology"/>
<dbReference type="PANTHER" id="PTHR46776">
    <property type="entry name" value="CYCLIN-DEPENDENT KINASE INHIBITOR 4-RELATED"/>
    <property type="match status" value="1"/>
</dbReference>
<comment type="caution">
    <text evidence="5">The sequence shown here is derived from an EMBL/GenBank/DDBJ whole genome shotgun (WGS) entry which is preliminary data.</text>
</comment>
<protein>
    <submittedName>
        <fullName evidence="5">Cyclin-dependent kinase inhibitor 4</fullName>
    </submittedName>
</protein>
<feature type="domain" description="Cyclin-dependent kinase inhibitor" evidence="4">
    <location>
        <begin position="115"/>
        <end position="152"/>
    </location>
</feature>
<evidence type="ECO:0000256" key="1">
    <source>
        <dbReference type="ARBA" id="ARBA00010274"/>
    </source>
</evidence>
<dbReference type="Proteomes" id="UP000095767">
    <property type="component" value="Unassembled WGS sequence"/>
</dbReference>
<dbReference type="InterPro" id="IPR044898">
    <property type="entry name" value="CDI_dom_sf"/>
</dbReference>
<comment type="similarity">
    <text evidence="1">Belongs to the CDI family. ICK/KRP subfamily.</text>
</comment>
<dbReference type="GO" id="GO:0004861">
    <property type="term" value="F:cyclin-dependent protein serine/threonine kinase inhibitor activity"/>
    <property type="evidence" value="ECO:0007669"/>
    <property type="project" value="InterPro"/>
</dbReference>
<keyword evidence="2" id="KW-0649">Protein kinase inhibitor</keyword>
<dbReference type="AlphaFoldDB" id="A0A1E5VEL2"/>
<evidence type="ECO:0000313" key="6">
    <source>
        <dbReference type="Proteomes" id="UP000095767"/>
    </source>
</evidence>
<feature type="compositionally biased region" description="Basic and acidic residues" evidence="3">
    <location>
        <begin position="8"/>
        <end position="23"/>
    </location>
</feature>
<name>A0A1E5VEL2_9POAL</name>
<feature type="non-terminal residue" evidence="5">
    <location>
        <position position="1"/>
    </location>
</feature>
<dbReference type="STRING" id="888268.A0A1E5VEL2"/>
<dbReference type="Pfam" id="PF02234">
    <property type="entry name" value="CDI"/>
    <property type="match status" value="1"/>
</dbReference>
<sequence length="153" mass="17451">LQRLQQVQREKEGSGSEYLELRSRTLKKLSPPVPARRRRGGKKAAAGQDEAGVSFGENMLQSEGIERSTRETTPCSLIINLGTIRSPGSTTRPNHSSHRRVEDPVDFIDIPMDGKDYFDGKERRRQQAFMDKYNFDPVDDCPLPGRYEWVKLD</sequence>
<keyword evidence="6" id="KW-1185">Reference proteome</keyword>
<accession>A0A1E5VEL2</accession>
<dbReference type="OrthoDB" id="6373236at2759"/>
<dbReference type="GO" id="GO:0051726">
    <property type="term" value="P:regulation of cell cycle"/>
    <property type="evidence" value="ECO:0007669"/>
    <property type="project" value="InterPro"/>
</dbReference>
<evidence type="ECO:0000256" key="3">
    <source>
        <dbReference type="SAM" id="MobiDB-lite"/>
    </source>
</evidence>
<evidence type="ECO:0000259" key="4">
    <source>
        <dbReference type="Pfam" id="PF02234"/>
    </source>
</evidence>
<feature type="region of interest" description="Disordered" evidence="3">
    <location>
        <begin position="1"/>
        <end position="57"/>
    </location>
</feature>
<gene>
    <name evidence="5" type="ORF">BAE44_0015486</name>
</gene>
<dbReference type="Gene3D" id="4.10.365.10">
    <property type="entry name" value="p27"/>
    <property type="match status" value="1"/>
</dbReference>
<organism evidence="5 6">
    <name type="scientific">Dichanthelium oligosanthes</name>
    <dbReference type="NCBI Taxonomy" id="888268"/>
    <lineage>
        <taxon>Eukaryota</taxon>
        <taxon>Viridiplantae</taxon>
        <taxon>Streptophyta</taxon>
        <taxon>Embryophyta</taxon>
        <taxon>Tracheophyta</taxon>
        <taxon>Spermatophyta</taxon>
        <taxon>Magnoliopsida</taxon>
        <taxon>Liliopsida</taxon>
        <taxon>Poales</taxon>
        <taxon>Poaceae</taxon>
        <taxon>PACMAD clade</taxon>
        <taxon>Panicoideae</taxon>
        <taxon>Panicodae</taxon>
        <taxon>Paniceae</taxon>
        <taxon>Dichantheliinae</taxon>
        <taxon>Dichanthelium</taxon>
    </lineage>
</organism>
<feature type="region of interest" description="Disordered" evidence="3">
    <location>
        <begin position="82"/>
        <end position="103"/>
    </location>
</feature>
<evidence type="ECO:0000256" key="2">
    <source>
        <dbReference type="ARBA" id="ARBA00023013"/>
    </source>
</evidence>
<reference evidence="5 6" key="1">
    <citation type="submission" date="2016-09" db="EMBL/GenBank/DDBJ databases">
        <title>The draft genome of Dichanthelium oligosanthes: A C3 panicoid grass species.</title>
        <authorList>
            <person name="Studer A.J."/>
            <person name="Schnable J.C."/>
            <person name="Brutnell T.P."/>
        </authorList>
    </citation>
    <scope>NUCLEOTIDE SEQUENCE [LARGE SCALE GENOMIC DNA]</scope>
    <source>
        <strain evidence="6">cv. Kellogg 1175</strain>
        <tissue evidence="5">Leaf</tissue>
    </source>
</reference>
<dbReference type="InterPro" id="IPR044275">
    <property type="entry name" value="KRP"/>
</dbReference>
<dbReference type="EMBL" id="LWDX02042360">
    <property type="protein sequence ID" value="OEL23495.1"/>
    <property type="molecule type" value="Genomic_DNA"/>
</dbReference>
<dbReference type="GO" id="GO:0005634">
    <property type="term" value="C:nucleus"/>
    <property type="evidence" value="ECO:0007669"/>
    <property type="project" value="InterPro"/>
</dbReference>